<feature type="domain" description="Vitellogenin" evidence="8">
    <location>
        <begin position="21"/>
        <end position="820"/>
    </location>
</feature>
<evidence type="ECO:0000256" key="2">
    <source>
        <dbReference type="ARBA" id="ARBA00022761"/>
    </source>
</evidence>
<feature type="chain" id="PRO_5036903176" evidence="7">
    <location>
        <begin position="17"/>
        <end position="1806"/>
    </location>
</feature>
<protein>
    <submittedName>
        <fullName evidence="10">Vitellogenin-like protein</fullName>
    </submittedName>
</protein>
<sequence>MWSKIVICFLVGLAAASNPTWRPNSEYVYQVRGRTLSSFSEKSDDYSGVLLRGELIIRPESEEVLTAKFRDLESAEVLSNLPDGYETDIPKSRLRYKKLQLTTEPFQIIIKNGVVVDLVVDDDVNNHEANIIKSIISQLQLNVNGENVMESRMNQLPEKGESNGIFKTMEETVTGKYETLYELNPLPKYILQSEPQWVPLPELVGDNDEIIEVAKHKNFSRAEQLPSYHYGFSGMGDFEPSTNQMEDLMSRSSFSRAIITGILKRYVIQSCLTVNKITMRPTINTEQTAMVVSILNLTLAELKSASSVFPRPSQPQHLGTLVYKYNNGFEEDNKVSERDPRPSLVYSSVSNSVSSSEENEEQDSDKYGSVYNRLRHSVGSFNSASSSSDSSDSEEEEEEAEEDDLYQNEPQLGSPPEVPLLPYYVGYGGQSIKKHYSIDIVKNVRELSQEIADELQIPENIPEKQTLSKFTILVKVSRVMNEQEMKQVADQLYEKQDGSKREAFKVYRDVLAECGTGPALLTLQHLIVTRKIEHEEAAQVLAAYMESIREPTNQLMKVLFDLTKSDVVQSQNLLNDTLIVSYADLVRKVYVSEDDSRLEFPTHVFGSFRTKEGKEFVENIYLPYLAKKLQNSVQQADSHKVLVYIRTLGNTGHRDILKVFKPYLEGEQQISQFQRLQMVVALNYLVELKPEVARSVLYKVYRNIAEKSNIRVVAVYLLIRADAPCSMLQRMAEYTNLDADEHVNAAVKSVIEAASELEGEEYSDLASKAKAALPLLTPQEYGHQYSHVHIRSEVLEELNLMYNMHRFVIGSYDSYYPQAVEYSIESSMNGIKRDWFFGQVLISSIDEVTNVFQQQLQQTKKYEEEKASATSSERNQFSSKKIIDKLQMQFDQREQLEGSVLFHLGESKRYFTFTNETLDWLPEAIQKLENSLRSSSKINYNKLTTSDEIILSFPTEMGVPFVYEHRKSSLVRASGQVKMQADPRISDGELLQVPNKIKVSAQIRAAWSKKVESSVSFLSQSEHKQYLVGYDKNINAYVPLKCNLEFDLKNFELTKEFEAIEPNENIHVLQYSSYPYIAQYNILDLSPVSESEQYNVIRDDDPRRMELSLGKEETGMSFRVELESEELSSKQQLLHRLLHRDDIFSELMSPFYDASLPYTSLNLTYQGQESSTSKVQLHSKYLSEEYSEEPRPEKQIQFDQLSQQLKQRLDQMASAAVSQISSAEVLAGEMEIKFTNQQGQQQFVYHIGGSYGRSPVDMKSRVLLHAERKSSDSQAKPYILTLESEGSTPNTNGLNYKFAKNMNPVITNDIRINIGENYVDTTEIDLKVKLSKTQERKQYLDQTPEVQQCLEDMQEGNNQLPVCANVTAQANLLDKISVKVQYKNVHNEIEDWAYGSYQAISHVLYEHVEEKRMSTGDSDGQGELQIEAQFEPDFSALNVSVKSDEVDFEINELPVEGWAEQVFVVHPVFSLRARVFGELQKNQVYYPFCTVDHSAVSTFDNKTYPASLSSSWAVLFHYVPDYAQQLEVDESEQREKVQYEEHVILSRGSDEKEIKLTIRAPETQSKLVELNLKPSQPGQHPKVLEDTTELRYSEKKAAHLQENYIKVYGLPNEEVKVEVGDDYYVIYDGHRVKITVTDDKFTDSLRGLCGTYSGDESKDFTGPKNCIIRKPEDFVYSYTIDPPHLSKVEDCEPVEYNYVKVVSQKDMGDEQSWQRGEESSGSCTKHQTQFNQESDQVCFTLHPLPVCKSSCKARGTITKKVNVHCIEKSNVAELWMKQIKKGASPDFSLKAPHKSISFEVPQKCVQ</sequence>
<keyword evidence="4" id="KW-0325">Glycoprotein</keyword>
<name>A0A977TNG6_HOLOL</name>
<dbReference type="InterPro" id="IPR050733">
    <property type="entry name" value="Vitellogenin/Apolipophorin"/>
</dbReference>
<dbReference type="GO" id="GO:0045735">
    <property type="term" value="F:nutrient reservoir activity"/>
    <property type="evidence" value="ECO:0007669"/>
    <property type="project" value="UniProtKB-KW"/>
</dbReference>
<feature type="signal peptide" evidence="7">
    <location>
        <begin position="1"/>
        <end position="16"/>
    </location>
</feature>
<feature type="compositionally biased region" description="Low complexity" evidence="6">
    <location>
        <begin position="347"/>
        <end position="356"/>
    </location>
</feature>
<dbReference type="InterPro" id="IPR011030">
    <property type="entry name" value="Lipovitellin_superhlx_dom"/>
</dbReference>
<dbReference type="SMART" id="SM00216">
    <property type="entry name" value="VWD"/>
    <property type="match status" value="1"/>
</dbReference>
<evidence type="ECO:0000259" key="9">
    <source>
        <dbReference type="PROSITE" id="PS51233"/>
    </source>
</evidence>
<evidence type="ECO:0000256" key="4">
    <source>
        <dbReference type="ARBA" id="ARBA00023180"/>
    </source>
</evidence>
<keyword evidence="2" id="KW-0758">Storage protein</keyword>
<evidence type="ECO:0000256" key="6">
    <source>
        <dbReference type="SAM" id="MobiDB-lite"/>
    </source>
</evidence>
<feature type="region of interest" description="Disordered" evidence="6">
    <location>
        <begin position="332"/>
        <end position="365"/>
    </location>
</feature>
<dbReference type="PROSITE" id="PS51233">
    <property type="entry name" value="VWFD"/>
    <property type="match status" value="1"/>
</dbReference>
<dbReference type="EMBL" id="MZ533107">
    <property type="protein sequence ID" value="UXX33469.1"/>
    <property type="molecule type" value="mRNA"/>
</dbReference>
<feature type="domain" description="VWFD" evidence="9">
    <location>
        <begin position="1487"/>
        <end position="1692"/>
    </location>
</feature>
<feature type="compositionally biased region" description="Acidic residues" evidence="6">
    <location>
        <begin position="391"/>
        <end position="406"/>
    </location>
</feature>
<proteinExistence type="evidence at transcript level"/>
<dbReference type="SUPFAM" id="SSF56968">
    <property type="entry name" value="Lipovitellin-phosvitin complex, beta-sheet shell regions"/>
    <property type="match status" value="2"/>
</dbReference>
<evidence type="ECO:0000256" key="3">
    <source>
        <dbReference type="ARBA" id="ARBA00023157"/>
    </source>
</evidence>
<keyword evidence="3" id="KW-1015">Disulfide bond</keyword>
<evidence type="ECO:0000256" key="5">
    <source>
        <dbReference type="PROSITE-ProRule" id="PRU00557"/>
    </source>
</evidence>
<dbReference type="GO" id="GO:0005319">
    <property type="term" value="F:lipid transporter activity"/>
    <property type="evidence" value="ECO:0007669"/>
    <property type="project" value="InterPro"/>
</dbReference>
<evidence type="ECO:0000313" key="10">
    <source>
        <dbReference type="EMBL" id="UXX33469.1"/>
    </source>
</evidence>
<dbReference type="Gene3D" id="1.25.10.20">
    <property type="entry name" value="Vitellinogen, superhelical"/>
    <property type="match status" value="1"/>
</dbReference>
<dbReference type="FunFam" id="1.25.10.20:FF:000003">
    <property type="entry name" value="Vitellogenin C"/>
    <property type="match status" value="1"/>
</dbReference>
<dbReference type="InterPro" id="IPR015255">
    <property type="entry name" value="Vitellinogen_open_b-sht"/>
</dbReference>
<dbReference type="InterPro" id="IPR015816">
    <property type="entry name" value="Vitellinogen_b-sht_N"/>
</dbReference>
<evidence type="ECO:0000256" key="7">
    <source>
        <dbReference type="SAM" id="SignalP"/>
    </source>
</evidence>
<dbReference type="InterPro" id="IPR001747">
    <property type="entry name" value="Vitellogenin_N"/>
</dbReference>
<dbReference type="InterPro" id="IPR015819">
    <property type="entry name" value="Lipid_transp_b-sht_shell"/>
</dbReference>
<dbReference type="PANTHER" id="PTHR23345:SF15">
    <property type="entry name" value="VITELLOGENIN 1-RELATED"/>
    <property type="match status" value="1"/>
</dbReference>
<reference evidence="10" key="1">
    <citation type="submission" date="2021-07" db="EMBL/GenBank/DDBJ databases">
        <authorList>
            <person name="Xie M."/>
            <person name="Chen H."/>
            <person name="Zhong Y."/>
            <person name="Lin L."/>
            <person name="Zhang G."/>
            <person name="Su W."/>
        </authorList>
    </citation>
    <scope>NUCLEOTIDE SEQUENCE</scope>
</reference>
<accession>A0A977TNG6</accession>
<dbReference type="PANTHER" id="PTHR23345">
    <property type="entry name" value="VITELLOGENIN-RELATED"/>
    <property type="match status" value="1"/>
</dbReference>
<comment type="caution">
    <text evidence="5">Lacks conserved residue(s) required for the propagation of feature annotation.</text>
</comment>
<dbReference type="Pfam" id="PF09172">
    <property type="entry name" value="Vit_open_b-sht"/>
    <property type="match status" value="1"/>
</dbReference>
<dbReference type="SMART" id="SM01169">
    <property type="entry name" value="DUF1943"/>
    <property type="match status" value="1"/>
</dbReference>
<organism evidence="10">
    <name type="scientific">Holotrichia oblita</name>
    <name type="common">Chafer beetle</name>
    <dbReference type="NCBI Taxonomy" id="644536"/>
    <lineage>
        <taxon>Eukaryota</taxon>
        <taxon>Metazoa</taxon>
        <taxon>Ecdysozoa</taxon>
        <taxon>Arthropoda</taxon>
        <taxon>Hexapoda</taxon>
        <taxon>Insecta</taxon>
        <taxon>Pterygota</taxon>
        <taxon>Neoptera</taxon>
        <taxon>Endopterygota</taxon>
        <taxon>Coleoptera</taxon>
        <taxon>Polyphaga</taxon>
        <taxon>Scarabaeiformia</taxon>
        <taxon>Scarabaeidae</taxon>
        <taxon>Melolonthinae</taxon>
        <taxon>Holotrichia</taxon>
    </lineage>
</organism>
<dbReference type="PROSITE" id="PS51211">
    <property type="entry name" value="VITELLOGENIN"/>
    <property type="match status" value="1"/>
</dbReference>
<evidence type="ECO:0000256" key="1">
    <source>
        <dbReference type="ARBA" id="ARBA00022729"/>
    </source>
</evidence>
<dbReference type="SUPFAM" id="SSF48431">
    <property type="entry name" value="Lipovitellin-phosvitin complex, superhelical domain"/>
    <property type="match status" value="1"/>
</dbReference>
<dbReference type="SMART" id="SM00638">
    <property type="entry name" value="LPD_N"/>
    <property type="match status" value="1"/>
</dbReference>
<feature type="region of interest" description="Disordered" evidence="6">
    <location>
        <begin position="378"/>
        <end position="417"/>
    </location>
</feature>
<dbReference type="InterPro" id="IPR001846">
    <property type="entry name" value="VWF_type-D"/>
</dbReference>
<dbReference type="Pfam" id="PF01347">
    <property type="entry name" value="Vitellogenin_N"/>
    <property type="match status" value="1"/>
</dbReference>
<feature type="compositionally biased region" description="Basic and acidic residues" evidence="6">
    <location>
        <begin position="332"/>
        <end position="341"/>
    </location>
</feature>
<dbReference type="Pfam" id="PF00094">
    <property type="entry name" value="VWD"/>
    <property type="match status" value="1"/>
</dbReference>
<keyword evidence="1 7" id="KW-0732">Signal</keyword>
<dbReference type="Gene3D" id="2.20.80.10">
    <property type="entry name" value="Lipovitellin-phosvitin complex, chain A, domain 4"/>
    <property type="match status" value="1"/>
</dbReference>
<dbReference type="Gene3D" id="2.30.230.10">
    <property type="entry name" value="Lipovitellin, beta-sheet shell regions, chain A"/>
    <property type="match status" value="1"/>
</dbReference>
<evidence type="ECO:0000259" key="8">
    <source>
        <dbReference type="PROSITE" id="PS51211"/>
    </source>
</evidence>